<dbReference type="AlphaFoldDB" id="X8EYV1"/>
<dbReference type="EMBL" id="JAOB01000001">
    <property type="protein sequence ID" value="EUA85040.1"/>
    <property type="molecule type" value="Genomic_DNA"/>
</dbReference>
<gene>
    <name evidence="1" type="ORF">I553_2814</name>
</gene>
<protein>
    <submittedName>
        <fullName evidence="1">Glycosyltransferase domain protein</fullName>
    </submittedName>
</protein>
<evidence type="ECO:0000313" key="1">
    <source>
        <dbReference type="EMBL" id="EUA85040.1"/>
    </source>
</evidence>
<keyword evidence="1" id="KW-0808">Transferase</keyword>
<dbReference type="Gene3D" id="3.40.50.2000">
    <property type="entry name" value="Glycogen Phosphorylase B"/>
    <property type="match status" value="1"/>
</dbReference>
<name>X8EYV1_MYCXE</name>
<dbReference type="PATRIC" id="fig|1299334.3.peg.19"/>
<comment type="caution">
    <text evidence="1">The sequence shown here is derived from an EMBL/GenBank/DDBJ whole genome shotgun (WGS) entry which is preliminary data.</text>
</comment>
<sequence>MHLIGACAFEPAPSTAPAWLSRIEQPSCWCPRRRSAKRIRCWERPRWRRWPVNRSMWSPPSRPAYPRACRGHPMRLCANTSPTARCWPSRLRDHPRRHGNHAKGARLRCSVCVVPFARDQAEVARRVEMARCGTRLPAKKLTARRLRAACTRQ</sequence>
<dbReference type="SUPFAM" id="SSF53756">
    <property type="entry name" value="UDP-Glycosyltransferase/glycogen phosphorylase"/>
    <property type="match status" value="1"/>
</dbReference>
<organism evidence="1">
    <name type="scientific">Mycobacterium xenopi 4042</name>
    <dbReference type="NCBI Taxonomy" id="1299334"/>
    <lineage>
        <taxon>Bacteria</taxon>
        <taxon>Bacillati</taxon>
        <taxon>Actinomycetota</taxon>
        <taxon>Actinomycetes</taxon>
        <taxon>Mycobacteriales</taxon>
        <taxon>Mycobacteriaceae</taxon>
        <taxon>Mycobacterium</taxon>
    </lineage>
</organism>
<reference evidence="1" key="1">
    <citation type="submission" date="2014-01" db="EMBL/GenBank/DDBJ databases">
        <authorList>
            <person name="Brown-Elliot B."/>
            <person name="Wallace R."/>
            <person name="Lenaerts A."/>
            <person name="Ordway D."/>
            <person name="DeGroote M.A."/>
            <person name="Parker T."/>
            <person name="Sizemore C."/>
            <person name="Tallon L.J."/>
            <person name="Sadzewicz L.K."/>
            <person name="Sengamalay N."/>
            <person name="Fraser C.M."/>
            <person name="Hine E."/>
            <person name="Shefchek K.A."/>
            <person name="Das S.P."/>
            <person name="Tettelin H."/>
        </authorList>
    </citation>
    <scope>NUCLEOTIDE SEQUENCE [LARGE SCALE GENOMIC DNA]</scope>
    <source>
        <strain evidence="1">4042</strain>
    </source>
</reference>
<dbReference type="GO" id="GO:0016740">
    <property type="term" value="F:transferase activity"/>
    <property type="evidence" value="ECO:0007669"/>
    <property type="project" value="UniProtKB-KW"/>
</dbReference>
<proteinExistence type="predicted"/>
<accession>X8EYV1</accession>